<dbReference type="PANTHER" id="PTHR36974:SF1">
    <property type="entry name" value="DOXX FAMILY MEMBRANE PROTEIN"/>
    <property type="match status" value="1"/>
</dbReference>
<protein>
    <recommendedName>
        <fullName evidence="4">DoxX family protein</fullName>
    </recommendedName>
</protein>
<name>B0C3T3_ACAM1</name>
<evidence type="ECO:0008006" key="4">
    <source>
        <dbReference type="Google" id="ProtNLM"/>
    </source>
</evidence>
<keyword evidence="1" id="KW-1133">Transmembrane helix</keyword>
<evidence type="ECO:0000256" key="1">
    <source>
        <dbReference type="SAM" id="Phobius"/>
    </source>
</evidence>
<keyword evidence="3" id="KW-1185">Reference proteome</keyword>
<dbReference type="HOGENOM" id="CLU_128738_4_1_3"/>
<dbReference type="KEGG" id="amr:AM1_6087"/>
<dbReference type="EMBL" id="CP000828">
    <property type="protein sequence ID" value="ABW31020.1"/>
    <property type="molecule type" value="Genomic_DNA"/>
</dbReference>
<dbReference type="OrthoDB" id="327939at2"/>
<dbReference type="AlphaFoldDB" id="B0C3T3"/>
<dbReference type="eggNOG" id="COG4270">
    <property type="taxonomic scope" value="Bacteria"/>
</dbReference>
<feature type="transmembrane region" description="Helical" evidence="1">
    <location>
        <begin position="126"/>
        <end position="144"/>
    </location>
</feature>
<reference evidence="2 3" key="1">
    <citation type="journal article" date="2008" name="Proc. Natl. Acad. Sci. U.S.A.">
        <title>Niche adaptation and genome expansion in the chlorophyll d-producing cyanobacterium Acaryochloris marina.</title>
        <authorList>
            <person name="Swingley W.D."/>
            <person name="Chen M."/>
            <person name="Cheung P.C."/>
            <person name="Conrad A.L."/>
            <person name="Dejesa L.C."/>
            <person name="Hao J."/>
            <person name="Honchak B.M."/>
            <person name="Karbach L.E."/>
            <person name="Kurdoglu A."/>
            <person name="Lahiri S."/>
            <person name="Mastrian S.D."/>
            <person name="Miyashita H."/>
            <person name="Page L."/>
            <person name="Ramakrishna P."/>
            <person name="Satoh S."/>
            <person name="Sattley W.M."/>
            <person name="Shimada Y."/>
            <person name="Taylor H.L."/>
            <person name="Tomo T."/>
            <person name="Tsuchiya T."/>
            <person name="Wang Z.T."/>
            <person name="Raymond J."/>
            <person name="Mimuro M."/>
            <person name="Blankenship R.E."/>
            <person name="Touchman J.W."/>
        </authorList>
    </citation>
    <scope>NUCLEOTIDE SEQUENCE [LARGE SCALE GENOMIC DNA]</scope>
    <source>
        <strain evidence="3">MBIC 11017</strain>
    </source>
</reference>
<organism evidence="2 3">
    <name type="scientific">Acaryochloris marina (strain MBIC 11017)</name>
    <dbReference type="NCBI Taxonomy" id="329726"/>
    <lineage>
        <taxon>Bacteria</taxon>
        <taxon>Bacillati</taxon>
        <taxon>Cyanobacteriota</taxon>
        <taxon>Cyanophyceae</taxon>
        <taxon>Acaryochloridales</taxon>
        <taxon>Acaryochloridaceae</taxon>
        <taxon>Acaryochloris</taxon>
    </lineage>
</organism>
<gene>
    <name evidence="2" type="ordered locus">AM1_6087</name>
</gene>
<keyword evidence="1" id="KW-0812">Transmembrane</keyword>
<sequence>MIVLVVLLSVFTVTWGLSAITQRPRQIRTAGCIAFAALFIFTGISHFALAEGMVQMLPEWVPGRYPIIYITGIIEIILGLGFLWPSVRRMNGLLTLTFLIAVLPSNIYAALNSVDFGGNINGPRYLFFRIPLQLFLLWWVWFMAVRRS</sequence>
<dbReference type="STRING" id="329726.AM1_6087"/>
<dbReference type="Proteomes" id="UP000000268">
    <property type="component" value="Chromosome"/>
</dbReference>
<proteinExistence type="predicted"/>
<dbReference type="PANTHER" id="PTHR36974">
    <property type="entry name" value="MEMBRANE PROTEIN-RELATED"/>
    <property type="match status" value="1"/>
</dbReference>
<feature type="transmembrane region" description="Helical" evidence="1">
    <location>
        <begin position="93"/>
        <end position="114"/>
    </location>
</feature>
<feature type="transmembrane region" description="Helical" evidence="1">
    <location>
        <begin position="66"/>
        <end position="87"/>
    </location>
</feature>
<feature type="transmembrane region" description="Helical" evidence="1">
    <location>
        <begin position="34"/>
        <end position="54"/>
    </location>
</feature>
<accession>B0C3T3</accession>
<keyword evidence="1" id="KW-0472">Membrane</keyword>
<evidence type="ECO:0000313" key="2">
    <source>
        <dbReference type="EMBL" id="ABW31020.1"/>
    </source>
</evidence>
<evidence type="ECO:0000313" key="3">
    <source>
        <dbReference type="Proteomes" id="UP000000268"/>
    </source>
</evidence>